<keyword evidence="3" id="KW-1185">Reference proteome</keyword>
<feature type="region of interest" description="Disordered" evidence="1">
    <location>
        <begin position="26"/>
        <end position="47"/>
    </location>
</feature>
<dbReference type="SUPFAM" id="SSF52402">
    <property type="entry name" value="Adenine nucleotide alpha hydrolases-like"/>
    <property type="match status" value="1"/>
</dbReference>
<evidence type="ECO:0000313" key="2">
    <source>
        <dbReference type="EnsemblMetazoa" id="LLOJ004509-PA"/>
    </source>
</evidence>
<dbReference type="EMBL" id="AJWK01014094">
    <property type="status" value="NOT_ANNOTATED_CDS"/>
    <property type="molecule type" value="Genomic_DNA"/>
</dbReference>
<dbReference type="VEuPathDB" id="VectorBase:LLONM1_004436"/>
<dbReference type="Proteomes" id="UP000092461">
    <property type="component" value="Unassembled WGS sequence"/>
</dbReference>
<dbReference type="Gene3D" id="3.40.50.620">
    <property type="entry name" value="HUPs"/>
    <property type="match status" value="1"/>
</dbReference>
<proteinExistence type="predicted"/>
<dbReference type="InterPro" id="IPR014729">
    <property type="entry name" value="Rossmann-like_a/b/a_fold"/>
</dbReference>
<dbReference type="VEuPathDB" id="VectorBase:LLOJ004509"/>
<organism evidence="2 3">
    <name type="scientific">Lutzomyia longipalpis</name>
    <name type="common">Sand fly</name>
    <dbReference type="NCBI Taxonomy" id="7200"/>
    <lineage>
        <taxon>Eukaryota</taxon>
        <taxon>Metazoa</taxon>
        <taxon>Ecdysozoa</taxon>
        <taxon>Arthropoda</taxon>
        <taxon>Hexapoda</taxon>
        <taxon>Insecta</taxon>
        <taxon>Pterygota</taxon>
        <taxon>Neoptera</taxon>
        <taxon>Endopterygota</taxon>
        <taxon>Diptera</taxon>
        <taxon>Nematocera</taxon>
        <taxon>Psychodoidea</taxon>
        <taxon>Psychodidae</taxon>
        <taxon>Lutzomyia</taxon>
        <taxon>Lutzomyia</taxon>
    </lineage>
</organism>
<dbReference type="EnsemblMetazoa" id="LLOJ004509-RA">
    <property type="protein sequence ID" value="LLOJ004509-PA"/>
    <property type="gene ID" value="LLOJ004509"/>
</dbReference>
<dbReference type="PANTHER" id="PTHR43686">
    <property type="entry name" value="SULFURTRANSFERASE-RELATED"/>
    <property type="match status" value="1"/>
</dbReference>
<dbReference type="PANTHER" id="PTHR43686:SF1">
    <property type="entry name" value="AMINOTRAN_5 DOMAIN-CONTAINING PROTEIN"/>
    <property type="match status" value="1"/>
</dbReference>
<dbReference type="AlphaFoldDB" id="A0A1B0GIG5"/>
<reference evidence="2" key="1">
    <citation type="submission" date="2020-05" db="UniProtKB">
        <authorList>
            <consortium name="EnsemblMetazoa"/>
        </authorList>
    </citation>
    <scope>IDENTIFICATION</scope>
    <source>
        <strain evidence="2">Jacobina</strain>
    </source>
</reference>
<evidence type="ECO:0000313" key="3">
    <source>
        <dbReference type="Proteomes" id="UP000092461"/>
    </source>
</evidence>
<accession>A0A1B0GIG5</accession>
<sequence>MPDQQQTNGVKRRQRVCSCSSQTDLFNTASSSENASPTPSLQNLSQSGSFTECTEEIQAYVKEVTEELATEIKSEIREVISKVEDVLESSDSVDMNSLGVSLYNTTLDSSKNDSVSVSDVTEYLKEFSKEMASEVKSEIREAYTTVIEEHTDPAVIMRKKGSHEESPDTRSILVRQPKLSESAIGSESQICTDCFKKRSESFPRPNSAIGWHQQTATSPETSTPNCPYTGTISKLIDPINTASQDSGINMCFTESDEVRVRHSHPSTGFRTNSVPANGSERPDYKLAGDNFSSNNIKKIDLKLNKTTPTTSANKEKIAKKPIGHAKVDNKWHHVPKEIWTPAAENKMQLEVKALEDFSMVKEGDKILVGLSGSTPSLCLLHILQQYAEIRSLNITIGACTLGSSEIDPRLLMLYLRDLGINYIFDQKESKEITSKLCSTAQKFKYNVVALACTLDTLAEEFLVSLLTKGQLNTFEINPTSGDGAIRIIQPLIYVRERFLDDFASMENFPTRTCSRPLNASNSILKVQELINPSVYDNIKSAIRPILLSRASDSRNVAADQSSKIA</sequence>
<protein>
    <submittedName>
        <fullName evidence="2">Uncharacterized protein</fullName>
    </submittedName>
</protein>
<name>A0A1B0GIG5_LUTLO</name>
<evidence type="ECO:0000256" key="1">
    <source>
        <dbReference type="SAM" id="MobiDB-lite"/>
    </source>
</evidence>